<proteinExistence type="inferred from homology"/>
<keyword evidence="13" id="KW-1185">Reference proteome</keyword>
<dbReference type="FunFam" id="3.30.457.50:FF:000001">
    <property type="entry name" value="Probable kinetochore protein spc25"/>
    <property type="match status" value="1"/>
</dbReference>
<keyword evidence="8 11" id="KW-0131">Cell cycle</keyword>
<evidence type="ECO:0000313" key="12">
    <source>
        <dbReference type="EMBL" id="CAH1788304.1"/>
    </source>
</evidence>
<protein>
    <recommendedName>
        <fullName evidence="3 11">Kinetochore protein SPC25</fullName>
    </recommendedName>
</protein>
<dbReference type="EMBL" id="CAIIXF020000007">
    <property type="protein sequence ID" value="CAH1788304.1"/>
    <property type="molecule type" value="Genomic_DNA"/>
</dbReference>
<keyword evidence="6 11" id="KW-0498">Mitosis</keyword>
<sequence>MDSATDKAVDERNTSHDSYLEEKQLLQSKIDGMGDEVKQKSDEMAKYLAEKKKKHELMMKQGREDIAALQATLAALKTQATKNNTAISGRVDKLKSMRDDIEHLQEEADKALEDKEHLQAEVKETSEAVDKEKELLELQEKATSMRLQELEKSAEWFQDRLGLQLRKLPGNVLQFVFSCLDHQDPDRKFVFSVKVDDSGKYHISDCHPEVGGLDELVEKLNSTNNLRSFILTIRQKFKEIV</sequence>
<evidence type="ECO:0000256" key="3">
    <source>
        <dbReference type="ARBA" id="ARBA00013692"/>
    </source>
</evidence>
<dbReference type="GO" id="GO:0005634">
    <property type="term" value="C:nucleus"/>
    <property type="evidence" value="ECO:0007669"/>
    <property type="project" value="UniProtKB-SubCell"/>
</dbReference>
<evidence type="ECO:0000256" key="1">
    <source>
        <dbReference type="ARBA" id="ARBA00004584"/>
    </source>
</evidence>
<evidence type="ECO:0000256" key="2">
    <source>
        <dbReference type="ARBA" id="ARBA00006379"/>
    </source>
</evidence>
<evidence type="ECO:0000256" key="8">
    <source>
        <dbReference type="ARBA" id="ARBA00023306"/>
    </source>
</evidence>
<keyword evidence="11" id="KW-0995">Kinetochore</keyword>
<evidence type="ECO:0000313" key="13">
    <source>
        <dbReference type="Proteomes" id="UP000749559"/>
    </source>
</evidence>
<evidence type="ECO:0000256" key="6">
    <source>
        <dbReference type="ARBA" id="ARBA00022776"/>
    </source>
</evidence>
<evidence type="ECO:0000256" key="9">
    <source>
        <dbReference type="ARBA" id="ARBA00023328"/>
    </source>
</evidence>
<evidence type="ECO:0000256" key="4">
    <source>
        <dbReference type="ARBA" id="ARBA00022454"/>
    </source>
</evidence>
<dbReference type="Pfam" id="PF08234">
    <property type="entry name" value="Spindle_Spc25"/>
    <property type="match status" value="1"/>
</dbReference>
<evidence type="ECO:0000256" key="5">
    <source>
        <dbReference type="ARBA" id="ARBA00022618"/>
    </source>
</evidence>
<keyword evidence="5 11" id="KW-0132">Cell division</keyword>
<dbReference type="InterPro" id="IPR045143">
    <property type="entry name" value="Spc25"/>
</dbReference>
<keyword evidence="4 11" id="KW-0158">Chromosome</keyword>
<dbReference type="CDD" id="cd23784">
    <property type="entry name" value="RWD_Spc25"/>
    <property type="match status" value="1"/>
</dbReference>
<dbReference type="InterPro" id="IPR013255">
    <property type="entry name" value="Spc25_C"/>
</dbReference>
<dbReference type="GO" id="GO:0051301">
    <property type="term" value="P:cell division"/>
    <property type="evidence" value="ECO:0007669"/>
    <property type="project" value="UniProtKB-UniRule"/>
</dbReference>
<comment type="subcellular location">
    <subcellularLocation>
        <location evidence="1">Chromosome</location>
        <location evidence="1">Centromere</location>
    </subcellularLocation>
    <subcellularLocation>
        <location evidence="11">Nucleus</location>
    </subcellularLocation>
    <subcellularLocation>
        <location evidence="11">Chromosome</location>
        <location evidence="11">Centromere</location>
        <location evidence="11">Kinetochore</location>
    </subcellularLocation>
</comment>
<comment type="subunit">
    <text evidence="10">Component of the NDC80 complex, which is composed of ndc80, cdca1, spbc24 and spbc25. The NDC80 complex interacts with mis12 and zwint.</text>
</comment>
<gene>
    <name evidence="12" type="ORF">OFUS_LOCUS13859</name>
</gene>
<dbReference type="GO" id="GO:0007059">
    <property type="term" value="P:chromosome segregation"/>
    <property type="evidence" value="ECO:0007669"/>
    <property type="project" value="InterPro"/>
</dbReference>
<keyword evidence="9 11" id="KW-0137">Centromere</keyword>
<accession>A0A8J1UGH8</accession>
<dbReference type="Gene3D" id="3.30.457.50">
    <property type="entry name" value="Chromosome segregation protein Spc25"/>
    <property type="match status" value="1"/>
</dbReference>
<keyword evidence="7" id="KW-0175">Coiled coil</keyword>
<reference evidence="12" key="1">
    <citation type="submission" date="2022-03" db="EMBL/GenBank/DDBJ databases">
        <authorList>
            <person name="Martin C."/>
        </authorList>
    </citation>
    <scope>NUCLEOTIDE SEQUENCE</scope>
</reference>
<evidence type="ECO:0000256" key="7">
    <source>
        <dbReference type="ARBA" id="ARBA00023054"/>
    </source>
</evidence>
<dbReference type="GO" id="GO:0031262">
    <property type="term" value="C:Ndc80 complex"/>
    <property type="evidence" value="ECO:0007669"/>
    <property type="project" value="InterPro"/>
</dbReference>
<keyword evidence="11" id="KW-0539">Nucleus</keyword>
<comment type="similarity">
    <text evidence="2 11">Belongs to the SPC25 family.</text>
</comment>
<dbReference type="PANTHER" id="PTHR14281:SF0">
    <property type="entry name" value="KINETOCHORE PROTEIN SPC25"/>
    <property type="match status" value="1"/>
</dbReference>
<dbReference type="AlphaFoldDB" id="A0A8J1UGH8"/>
<dbReference type="Proteomes" id="UP000749559">
    <property type="component" value="Unassembled WGS sequence"/>
</dbReference>
<dbReference type="OrthoDB" id="6353017at2759"/>
<dbReference type="PANTHER" id="PTHR14281">
    <property type="entry name" value="KINETOCHORE PROTEIN SPC25-RELATED"/>
    <property type="match status" value="1"/>
</dbReference>
<evidence type="ECO:0000256" key="11">
    <source>
        <dbReference type="RuleBase" id="RU367150"/>
    </source>
</evidence>
<comment type="function">
    <text evidence="11">Acts as a component of the essential kinetochore-associated NDC80 complex, which is required for chromosome segregation and spindle checkpoint activity.</text>
</comment>
<name>A0A8J1UGH8_OWEFU</name>
<comment type="caution">
    <text evidence="12">The sequence shown here is derived from an EMBL/GenBank/DDBJ whole genome shotgun (WGS) entry which is preliminary data.</text>
</comment>
<organism evidence="12 13">
    <name type="scientific">Owenia fusiformis</name>
    <name type="common">Polychaete worm</name>
    <dbReference type="NCBI Taxonomy" id="6347"/>
    <lineage>
        <taxon>Eukaryota</taxon>
        <taxon>Metazoa</taxon>
        <taxon>Spiralia</taxon>
        <taxon>Lophotrochozoa</taxon>
        <taxon>Annelida</taxon>
        <taxon>Polychaeta</taxon>
        <taxon>Sedentaria</taxon>
        <taxon>Canalipalpata</taxon>
        <taxon>Sabellida</taxon>
        <taxon>Oweniida</taxon>
        <taxon>Oweniidae</taxon>
        <taxon>Owenia</taxon>
    </lineage>
</organism>
<evidence type="ECO:0000256" key="10">
    <source>
        <dbReference type="ARBA" id="ARBA00065771"/>
    </source>
</evidence>